<comment type="caution">
    <text evidence="2">The sequence shown here is derived from an EMBL/GenBank/DDBJ whole genome shotgun (WGS) entry which is preliminary data.</text>
</comment>
<dbReference type="Proteomes" id="UP000828390">
    <property type="component" value="Unassembled WGS sequence"/>
</dbReference>
<accession>A0A9D4IQQ4</accession>
<evidence type="ECO:0000313" key="3">
    <source>
        <dbReference type="Proteomes" id="UP000828390"/>
    </source>
</evidence>
<keyword evidence="3" id="KW-1185">Reference proteome</keyword>
<reference evidence="2" key="2">
    <citation type="submission" date="2020-11" db="EMBL/GenBank/DDBJ databases">
        <authorList>
            <person name="McCartney M.A."/>
            <person name="Auch B."/>
            <person name="Kono T."/>
            <person name="Mallez S."/>
            <person name="Becker A."/>
            <person name="Gohl D.M."/>
            <person name="Silverstein K.A.T."/>
            <person name="Koren S."/>
            <person name="Bechman K.B."/>
            <person name="Herman A."/>
            <person name="Abrahante J.E."/>
            <person name="Garbe J."/>
        </authorList>
    </citation>
    <scope>NUCLEOTIDE SEQUENCE</scope>
    <source>
        <strain evidence="2">Duluth1</strain>
        <tissue evidence="2">Whole animal</tissue>
    </source>
</reference>
<keyword evidence="1" id="KW-1133">Transmembrane helix</keyword>
<evidence type="ECO:0000256" key="1">
    <source>
        <dbReference type="SAM" id="Phobius"/>
    </source>
</evidence>
<feature type="transmembrane region" description="Helical" evidence="1">
    <location>
        <begin position="6"/>
        <end position="25"/>
    </location>
</feature>
<name>A0A9D4IQQ4_DREPO</name>
<dbReference type="AlphaFoldDB" id="A0A9D4IQQ4"/>
<protein>
    <submittedName>
        <fullName evidence="2">Uncharacterized protein</fullName>
    </submittedName>
</protein>
<evidence type="ECO:0000313" key="2">
    <source>
        <dbReference type="EMBL" id="KAH3781594.1"/>
    </source>
</evidence>
<proteinExistence type="predicted"/>
<dbReference type="EMBL" id="JAIWYP010000008">
    <property type="protein sequence ID" value="KAH3781594.1"/>
    <property type="molecule type" value="Genomic_DNA"/>
</dbReference>
<keyword evidence="1" id="KW-0472">Membrane</keyword>
<gene>
    <name evidence="2" type="ORF">DPMN_159493</name>
</gene>
<sequence length="52" mass="5935">MTMMSSYMDLTLIGIFLITMLIRLLDIWHGISHYTTVGEHVDTTAGHLAWNL</sequence>
<organism evidence="2 3">
    <name type="scientific">Dreissena polymorpha</name>
    <name type="common">Zebra mussel</name>
    <name type="synonym">Mytilus polymorpha</name>
    <dbReference type="NCBI Taxonomy" id="45954"/>
    <lineage>
        <taxon>Eukaryota</taxon>
        <taxon>Metazoa</taxon>
        <taxon>Spiralia</taxon>
        <taxon>Lophotrochozoa</taxon>
        <taxon>Mollusca</taxon>
        <taxon>Bivalvia</taxon>
        <taxon>Autobranchia</taxon>
        <taxon>Heteroconchia</taxon>
        <taxon>Euheterodonta</taxon>
        <taxon>Imparidentia</taxon>
        <taxon>Neoheterodontei</taxon>
        <taxon>Myida</taxon>
        <taxon>Dreissenoidea</taxon>
        <taxon>Dreissenidae</taxon>
        <taxon>Dreissena</taxon>
    </lineage>
</organism>
<reference evidence="2" key="1">
    <citation type="journal article" date="2019" name="bioRxiv">
        <title>The Genome of the Zebra Mussel, Dreissena polymorpha: A Resource for Invasive Species Research.</title>
        <authorList>
            <person name="McCartney M.A."/>
            <person name="Auch B."/>
            <person name="Kono T."/>
            <person name="Mallez S."/>
            <person name="Zhang Y."/>
            <person name="Obille A."/>
            <person name="Becker A."/>
            <person name="Abrahante J.E."/>
            <person name="Garbe J."/>
            <person name="Badalamenti J.P."/>
            <person name="Herman A."/>
            <person name="Mangelson H."/>
            <person name="Liachko I."/>
            <person name="Sullivan S."/>
            <person name="Sone E.D."/>
            <person name="Koren S."/>
            <person name="Silverstein K.A.T."/>
            <person name="Beckman K.B."/>
            <person name="Gohl D.M."/>
        </authorList>
    </citation>
    <scope>NUCLEOTIDE SEQUENCE</scope>
    <source>
        <strain evidence="2">Duluth1</strain>
        <tissue evidence="2">Whole animal</tissue>
    </source>
</reference>
<keyword evidence="1" id="KW-0812">Transmembrane</keyword>